<accession>A0A839ALP9</accession>
<reference evidence="1 2" key="1">
    <citation type="submission" date="2020-07" db="EMBL/GenBank/DDBJ databases">
        <title>Bacterium isolated from marine sediment.</title>
        <authorList>
            <person name="Shang D."/>
            <person name="Du Z.-J."/>
        </authorList>
    </citation>
    <scope>NUCLEOTIDE SEQUENCE [LARGE SCALE GENOMIC DNA]</scope>
    <source>
        <strain evidence="1 2">S7007</strain>
    </source>
</reference>
<evidence type="ECO:0000313" key="2">
    <source>
        <dbReference type="Proteomes" id="UP000563906"/>
    </source>
</evidence>
<dbReference type="EMBL" id="JACGLS010000001">
    <property type="protein sequence ID" value="MBA6155318.1"/>
    <property type="molecule type" value="Genomic_DNA"/>
</dbReference>
<dbReference type="Proteomes" id="UP000563906">
    <property type="component" value="Unassembled WGS sequence"/>
</dbReference>
<organism evidence="1 2">
    <name type="scientific">Tenacibaculum pelagium</name>
    <dbReference type="NCBI Taxonomy" id="2759527"/>
    <lineage>
        <taxon>Bacteria</taxon>
        <taxon>Pseudomonadati</taxon>
        <taxon>Bacteroidota</taxon>
        <taxon>Flavobacteriia</taxon>
        <taxon>Flavobacteriales</taxon>
        <taxon>Flavobacteriaceae</taxon>
        <taxon>Tenacibaculum</taxon>
    </lineage>
</organism>
<name>A0A839ALP9_9FLAO</name>
<dbReference type="AlphaFoldDB" id="A0A839ALP9"/>
<keyword evidence="2" id="KW-1185">Reference proteome</keyword>
<dbReference type="RefSeq" id="WP_182123822.1">
    <property type="nucleotide sequence ID" value="NZ_JACGLS010000001.1"/>
</dbReference>
<sequence length="134" mass="15346">MIENQSWNLKWGTPLSELLSYAESYSLETDNLPWLNFGAVSILDGIELKLVTPFDTMKSNNNESALNHVGQNLNLEDVDRLVDELTKRLGEPDTSNDTYGKFREWIQDELYIRIMPRMAHGGDWSSIIIGKELN</sequence>
<comment type="caution">
    <text evidence="1">The sequence shown here is derived from an EMBL/GenBank/DDBJ whole genome shotgun (WGS) entry which is preliminary data.</text>
</comment>
<evidence type="ECO:0000313" key="1">
    <source>
        <dbReference type="EMBL" id="MBA6155318.1"/>
    </source>
</evidence>
<protein>
    <submittedName>
        <fullName evidence="1">Uncharacterized protein</fullName>
    </submittedName>
</protein>
<proteinExistence type="predicted"/>
<gene>
    <name evidence="1" type="ORF">H3Z83_02090</name>
</gene>